<dbReference type="InterPro" id="IPR038606">
    <property type="entry name" value="To_sf"/>
</dbReference>
<keyword evidence="1" id="KW-0732">Signal</keyword>
<accession>A0ABN7B087</accession>
<gene>
    <name evidence="2" type="ORF">NTJ_10457</name>
</gene>
<reference evidence="2 3" key="1">
    <citation type="submission" date="2023-09" db="EMBL/GenBank/DDBJ databases">
        <title>Nesidiocoris tenuis whole genome shotgun sequence.</title>
        <authorList>
            <person name="Shibata T."/>
            <person name="Shimoda M."/>
            <person name="Kobayashi T."/>
            <person name="Uehara T."/>
        </authorList>
    </citation>
    <scope>NUCLEOTIDE SEQUENCE [LARGE SCALE GENOMIC DNA]</scope>
    <source>
        <strain evidence="2 3">Japan</strain>
    </source>
</reference>
<dbReference type="Proteomes" id="UP001307889">
    <property type="component" value="Chromosome 8"/>
</dbReference>
<evidence type="ECO:0000256" key="1">
    <source>
        <dbReference type="SAM" id="SignalP"/>
    </source>
</evidence>
<evidence type="ECO:0000313" key="2">
    <source>
        <dbReference type="EMBL" id="BES97643.1"/>
    </source>
</evidence>
<protein>
    <recommendedName>
        <fullName evidence="4">Hemolymph juvenile hormone binding protein</fullName>
    </recommendedName>
</protein>
<dbReference type="InterPro" id="IPR010562">
    <property type="entry name" value="Haemolymph_juvenile_hormone-bd"/>
</dbReference>
<dbReference type="PANTHER" id="PTHR11008:SF39">
    <property type="entry name" value="CIRCADIAN CLOCK-CONTROLLED PROTEIN-LIKE PROTEIN"/>
    <property type="match status" value="1"/>
</dbReference>
<dbReference type="EMBL" id="AP028916">
    <property type="protein sequence ID" value="BES97643.1"/>
    <property type="molecule type" value="Genomic_DNA"/>
</dbReference>
<organism evidence="2 3">
    <name type="scientific">Nesidiocoris tenuis</name>
    <dbReference type="NCBI Taxonomy" id="355587"/>
    <lineage>
        <taxon>Eukaryota</taxon>
        <taxon>Metazoa</taxon>
        <taxon>Ecdysozoa</taxon>
        <taxon>Arthropoda</taxon>
        <taxon>Hexapoda</taxon>
        <taxon>Insecta</taxon>
        <taxon>Pterygota</taxon>
        <taxon>Neoptera</taxon>
        <taxon>Paraneoptera</taxon>
        <taxon>Hemiptera</taxon>
        <taxon>Heteroptera</taxon>
        <taxon>Panheteroptera</taxon>
        <taxon>Cimicomorpha</taxon>
        <taxon>Miridae</taxon>
        <taxon>Dicyphina</taxon>
        <taxon>Nesidiocoris</taxon>
    </lineage>
</organism>
<dbReference type="SMART" id="SM00700">
    <property type="entry name" value="JHBP"/>
    <property type="match status" value="1"/>
</dbReference>
<sequence length="244" mass="27398">MKCILIIGITALASRALGAIPSYIHVCKKNDPQIERCILKSVEALRPKLAQGIPELNVPSIEPLKLENLVLQHGGPMLKFQGSNFVVAGASKFEIQDFKADVKKLNFRVKIRFPKILITALYEVRGRFLSLNLQGNGPIAVTAENVEGNVVINGKKVTKDGKQYFILDSLDLKMNLKNYEVKLSKGFFNDPAVTDAINVVLRENKREIINLIRPRIQQVVKDTLLENANKITSRFTFDELFPEK</sequence>
<keyword evidence="3" id="KW-1185">Reference proteome</keyword>
<proteinExistence type="predicted"/>
<dbReference type="Pfam" id="PF06585">
    <property type="entry name" value="JHBP"/>
    <property type="match status" value="1"/>
</dbReference>
<dbReference type="Gene3D" id="3.15.10.30">
    <property type="entry name" value="Haemolymph juvenile hormone binding protein"/>
    <property type="match status" value="1"/>
</dbReference>
<dbReference type="PANTHER" id="PTHR11008">
    <property type="entry name" value="PROTEIN TAKEOUT-LIKE PROTEIN"/>
    <property type="match status" value="1"/>
</dbReference>
<evidence type="ECO:0000313" key="3">
    <source>
        <dbReference type="Proteomes" id="UP001307889"/>
    </source>
</evidence>
<evidence type="ECO:0008006" key="4">
    <source>
        <dbReference type="Google" id="ProtNLM"/>
    </source>
</evidence>
<feature type="signal peptide" evidence="1">
    <location>
        <begin position="1"/>
        <end position="18"/>
    </location>
</feature>
<feature type="chain" id="PRO_5046532984" description="Hemolymph juvenile hormone binding protein" evidence="1">
    <location>
        <begin position="19"/>
        <end position="244"/>
    </location>
</feature>
<name>A0ABN7B087_9HEMI</name>